<dbReference type="AlphaFoldDB" id="A0AAV8SR91"/>
<comment type="subunit">
    <text evidence="2">Tetramer of two alpha and two beta subunits.</text>
</comment>
<dbReference type="PRINTS" id="PR00472">
    <property type="entry name" value="CASNKINASEII"/>
</dbReference>
<comment type="function">
    <text evidence="2">Plays a complex role in regulating the basal catalytic activity of the alpha subunit.</text>
</comment>
<evidence type="ECO:0000256" key="2">
    <source>
        <dbReference type="RuleBase" id="RU361268"/>
    </source>
</evidence>
<keyword evidence="4" id="KW-1185">Reference proteome</keyword>
<dbReference type="GO" id="GO:0019887">
    <property type="term" value="F:protein kinase regulator activity"/>
    <property type="evidence" value="ECO:0007669"/>
    <property type="project" value="InterPro"/>
</dbReference>
<dbReference type="PANTHER" id="PTHR11740:SF0">
    <property type="entry name" value="CASEIN KINASE II SUBUNIT BETA"/>
    <property type="match status" value="1"/>
</dbReference>
<dbReference type="Proteomes" id="UP001159364">
    <property type="component" value="Linkage Group LG09"/>
</dbReference>
<dbReference type="Gene3D" id="1.10.1820.10">
    <property type="entry name" value="protein kinase ck2 holoenzyme, chain C, domain 1"/>
    <property type="match status" value="1"/>
</dbReference>
<accession>A0AAV8SR91</accession>
<evidence type="ECO:0000256" key="1">
    <source>
        <dbReference type="ARBA" id="ARBA00006941"/>
    </source>
</evidence>
<dbReference type="PANTHER" id="PTHR11740">
    <property type="entry name" value="CASEIN KINASE II SUBUNIT BETA"/>
    <property type="match status" value="1"/>
</dbReference>
<organism evidence="3 4">
    <name type="scientific">Erythroxylum novogranatense</name>
    <dbReference type="NCBI Taxonomy" id="1862640"/>
    <lineage>
        <taxon>Eukaryota</taxon>
        <taxon>Viridiplantae</taxon>
        <taxon>Streptophyta</taxon>
        <taxon>Embryophyta</taxon>
        <taxon>Tracheophyta</taxon>
        <taxon>Spermatophyta</taxon>
        <taxon>Magnoliopsida</taxon>
        <taxon>eudicotyledons</taxon>
        <taxon>Gunneridae</taxon>
        <taxon>Pentapetalae</taxon>
        <taxon>rosids</taxon>
        <taxon>fabids</taxon>
        <taxon>Malpighiales</taxon>
        <taxon>Erythroxylaceae</taxon>
        <taxon>Erythroxylum</taxon>
    </lineage>
</organism>
<protein>
    <recommendedName>
        <fullName evidence="2">Casein kinase II subunit beta</fullName>
        <shortName evidence="2">CK II beta</shortName>
    </recommendedName>
</protein>
<dbReference type="InterPro" id="IPR016149">
    <property type="entry name" value="Casein_kin_II_reg-sub_N"/>
</dbReference>
<dbReference type="EMBL" id="JAIWQS010000009">
    <property type="protein sequence ID" value="KAJ8754494.1"/>
    <property type="molecule type" value="Genomic_DNA"/>
</dbReference>
<gene>
    <name evidence="3" type="ORF">K2173_005655</name>
</gene>
<dbReference type="InterPro" id="IPR035991">
    <property type="entry name" value="Casein_kinase_II_beta-like"/>
</dbReference>
<comment type="caution">
    <text evidence="3">The sequence shown here is derived from an EMBL/GenBank/DDBJ whole genome shotgun (WGS) entry which is preliminary data.</text>
</comment>
<dbReference type="GO" id="GO:0005956">
    <property type="term" value="C:protein kinase CK2 complex"/>
    <property type="evidence" value="ECO:0007669"/>
    <property type="project" value="UniProtKB-UniRule"/>
</dbReference>
<comment type="similarity">
    <text evidence="1 2">Belongs to the casein kinase 2 subunit beta family.</text>
</comment>
<name>A0AAV8SR91_9ROSI</name>
<evidence type="ECO:0000313" key="4">
    <source>
        <dbReference type="Proteomes" id="UP001159364"/>
    </source>
</evidence>
<reference evidence="3 4" key="1">
    <citation type="submission" date="2021-09" db="EMBL/GenBank/DDBJ databases">
        <title>Genomic insights and catalytic innovation underlie evolution of tropane alkaloids biosynthesis.</title>
        <authorList>
            <person name="Wang Y.-J."/>
            <person name="Tian T."/>
            <person name="Huang J.-P."/>
            <person name="Huang S.-X."/>
        </authorList>
    </citation>
    <scope>NUCLEOTIDE SEQUENCE [LARGE SCALE GENOMIC DNA]</scope>
    <source>
        <strain evidence="3">KIB-2018</strain>
        <tissue evidence="3">Leaf</tissue>
    </source>
</reference>
<dbReference type="SMART" id="SM01085">
    <property type="entry name" value="CK_II_beta"/>
    <property type="match status" value="1"/>
</dbReference>
<sequence length="217" mass="24938">MFLLREVHWKGNLSNLYSFFLEHSSLSAEESESDSEELDVSGSDGDDTSWISWFCNLRGNDSQVPYYDYTLDLILDIKSSHDKAYLQRILARELLWFCSLLDDMFTEEQNELVESAVEMLYGLIHVRYVLTSKGMSAMLSANLFLIIPSYIDYDFAGCIFSSFLREFTSSFSSYAFCINTFSSYQSAFSMMVGFYANQLLIFSHITPLPSFSPVFLE</sequence>
<dbReference type="GO" id="GO:0005737">
    <property type="term" value="C:cytoplasm"/>
    <property type="evidence" value="ECO:0007669"/>
    <property type="project" value="TreeGrafter"/>
</dbReference>
<evidence type="ECO:0000313" key="3">
    <source>
        <dbReference type="EMBL" id="KAJ8754494.1"/>
    </source>
</evidence>
<dbReference type="Pfam" id="PF01214">
    <property type="entry name" value="CK_II_beta"/>
    <property type="match status" value="1"/>
</dbReference>
<dbReference type="SUPFAM" id="SSF57798">
    <property type="entry name" value="Casein kinase II beta subunit"/>
    <property type="match status" value="1"/>
</dbReference>
<dbReference type="InterPro" id="IPR000704">
    <property type="entry name" value="Casein_kinase_II_reg-sub"/>
</dbReference>
<proteinExistence type="inferred from homology"/>